<dbReference type="GO" id="GO:0005737">
    <property type="term" value="C:cytoplasm"/>
    <property type="evidence" value="ECO:0007669"/>
    <property type="project" value="UniProtKB-SubCell"/>
</dbReference>
<comment type="catalytic activity">
    <reaction evidence="1 9 10">
        <text>[protein]-peptidylproline (omega=180) = [protein]-peptidylproline (omega=0)</text>
        <dbReference type="Rhea" id="RHEA:16237"/>
        <dbReference type="Rhea" id="RHEA-COMP:10747"/>
        <dbReference type="Rhea" id="RHEA-COMP:10748"/>
        <dbReference type="ChEBI" id="CHEBI:83833"/>
        <dbReference type="ChEBI" id="CHEBI:83834"/>
        <dbReference type="EC" id="5.2.1.8"/>
    </reaction>
</comment>
<keyword evidence="7 9" id="KW-0413">Isomerase</keyword>
<comment type="function">
    <text evidence="8">Also involved in hydrogenase metallocenter assembly, probably by participating in the nickel insertion step. This function in hydrogenase biosynthesis requires chaperone activity and the presence of the metal-binding domain, but not PPIase activity.</text>
</comment>
<dbReference type="EC" id="5.2.1.8" evidence="10"/>
<dbReference type="InterPro" id="IPR046357">
    <property type="entry name" value="PPIase_dom_sf"/>
</dbReference>
<evidence type="ECO:0000256" key="1">
    <source>
        <dbReference type="ARBA" id="ARBA00000971"/>
    </source>
</evidence>
<evidence type="ECO:0000259" key="11">
    <source>
        <dbReference type="PROSITE" id="PS50059"/>
    </source>
</evidence>
<dbReference type="AlphaFoldDB" id="A0A330GN34"/>
<organism evidence="12 13">
    <name type="scientific">Mesorhizobium atlanticum</name>
    <dbReference type="NCBI Taxonomy" id="2233532"/>
    <lineage>
        <taxon>Bacteria</taxon>
        <taxon>Pseudomonadati</taxon>
        <taxon>Pseudomonadota</taxon>
        <taxon>Alphaproteobacteria</taxon>
        <taxon>Hyphomicrobiales</taxon>
        <taxon>Phyllobacteriaceae</taxon>
        <taxon>Mesorhizobium</taxon>
    </lineage>
</organism>
<dbReference type="Gene3D" id="3.10.50.40">
    <property type="match status" value="1"/>
</dbReference>
<dbReference type="GO" id="GO:0003755">
    <property type="term" value="F:peptidyl-prolyl cis-trans isomerase activity"/>
    <property type="evidence" value="ECO:0007669"/>
    <property type="project" value="UniProtKB-UniRule"/>
</dbReference>
<proteinExistence type="inferred from homology"/>
<gene>
    <name evidence="12" type="ORF">DPM35_25455</name>
</gene>
<dbReference type="OrthoDB" id="9808891at2"/>
<keyword evidence="5 9" id="KW-0697">Rotamase</keyword>
<dbReference type="RefSeq" id="WP_112130036.1">
    <property type="nucleotide sequence ID" value="NZ_QMBQ01000008.1"/>
</dbReference>
<keyword evidence="4" id="KW-0963">Cytoplasm</keyword>
<feature type="domain" description="PPIase FKBP-type" evidence="11">
    <location>
        <begin position="7"/>
        <end position="100"/>
    </location>
</feature>
<dbReference type="EMBL" id="QMBQ01000008">
    <property type="protein sequence ID" value="RAZ73349.1"/>
    <property type="molecule type" value="Genomic_DNA"/>
</dbReference>
<dbReference type="SUPFAM" id="SSF54534">
    <property type="entry name" value="FKBP-like"/>
    <property type="match status" value="1"/>
</dbReference>
<evidence type="ECO:0000256" key="5">
    <source>
        <dbReference type="ARBA" id="ARBA00023110"/>
    </source>
</evidence>
<reference evidence="13" key="1">
    <citation type="submission" date="2018-06" db="EMBL/GenBank/DDBJ databases">
        <authorList>
            <person name="Helene L.C."/>
            <person name="Dall'Agnol R."/>
            <person name="Delamuta J.R."/>
            <person name="Hungria M."/>
        </authorList>
    </citation>
    <scope>NUCLEOTIDE SEQUENCE [LARGE SCALE GENOMIC DNA]</scope>
    <source>
        <strain evidence="13">CNPSo 3140</strain>
    </source>
</reference>
<dbReference type="GO" id="GO:0042026">
    <property type="term" value="P:protein refolding"/>
    <property type="evidence" value="ECO:0007669"/>
    <property type="project" value="UniProtKB-ARBA"/>
</dbReference>
<evidence type="ECO:0000256" key="2">
    <source>
        <dbReference type="ARBA" id="ARBA00004496"/>
    </source>
</evidence>
<evidence type="ECO:0000256" key="3">
    <source>
        <dbReference type="ARBA" id="ARBA00006577"/>
    </source>
</evidence>
<evidence type="ECO:0000256" key="4">
    <source>
        <dbReference type="ARBA" id="ARBA00022490"/>
    </source>
</evidence>
<comment type="subcellular location">
    <subcellularLocation>
        <location evidence="2">Cytoplasm</location>
    </subcellularLocation>
</comment>
<reference evidence="12 13" key="2">
    <citation type="submission" date="2018-07" db="EMBL/GenBank/DDBJ databases">
        <title>Diversity of Mesorhizobium strains in Brazil.</title>
        <authorList>
            <person name="Helene L.C.F."/>
            <person name="Dall'Agnol R."/>
            <person name="Delamuta J.R.M."/>
            <person name="Hungria M."/>
        </authorList>
    </citation>
    <scope>NUCLEOTIDE SEQUENCE [LARGE SCALE GENOMIC DNA]</scope>
    <source>
        <strain evidence="12 13">CNPSo 3140</strain>
    </source>
</reference>
<comment type="similarity">
    <text evidence="3 10">Belongs to the FKBP-type PPIase family.</text>
</comment>
<name>A0A330GN34_9HYPH</name>
<protein>
    <recommendedName>
        <fullName evidence="10">Peptidyl-prolyl cis-trans isomerase</fullName>
        <ecNumber evidence="10">5.2.1.8</ecNumber>
    </recommendedName>
</protein>
<evidence type="ECO:0000313" key="13">
    <source>
        <dbReference type="Proteomes" id="UP000251956"/>
    </source>
</evidence>
<evidence type="ECO:0000313" key="12">
    <source>
        <dbReference type="EMBL" id="RAZ73349.1"/>
    </source>
</evidence>
<dbReference type="Pfam" id="PF00254">
    <property type="entry name" value="FKBP_C"/>
    <property type="match status" value="1"/>
</dbReference>
<dbReference type="InterPro" id="IPR001179">
    <property type="entry name" value="PPIase_FKBP_dom"/>
</dbReference>
<comment type="caution">
    <text evidence="12">The sequence shown here is derived from an EMBL/GenBank/DDBJ whole genome shotgun (WGS) entry which is preliminary data.</text>
</comment>
<evidence type="ECO:0000256" key="8">
    <source>
        <dbReference type="ARBA" id="ARBA00037071"/>
    </source>
</evidence>
<dbReference type="PANTHER" id="PTHR47861:SF3">
    <property type="entry name" value="FKBP-TYPE PEPTIDYL-PROLYL CIS-TRANS ISOMERASE SLYD"/>
    <property type="match status" value="1"/>
</dbReference>
<dbReference type="PANTHER" id="PTHR47861">
    <property type="entry name" value="FKBP-TYPE PEPTIDYL-PROLYL CIS-TRANS ISOMERASE SLYD"/>
    <property type="match status" value="1"/>
</dbReference>
<evidence type="ECO:0000256" key="6">
    <source>
        <dbReference type="ARBA" id="ARBA00023186"/>
    </source>
</evidence>
<sequence length="144" mass="15293">MTQAKNGDTVRINYIGRLVDGTQFDSSGSEPLQFTLGEGQVIPGLETHVEGMEVGTKSTVTVPADAAYGPHRPEAVVTIDRAAVPANINVDVGTRLQARTREGRTMQVTVIGVDDVSLKLDGNHPLAGKDLVFDVELVEIVQAA</sequence>
<keyword evidence="13" id="KW-1185">Reference proteome</keyword>
<evidence type="ECO:0000256" key="10">
    <source>
        <dbReference type="RuleBase" id="RU003915"/>
    </source>
</evidence>
<evidence type="ECO:0000256" key="7">
    <source>
        <dbReference type="ARBA" id="ARBA00023235"/>
    </source>
</evidence>
<dbReference type="PROSITE" id="PS50059">
    <property type="entry name" value="FKBP_PPIASE"/>
    <property type="match status" value="1"/>
</dbReference>
<accession>A0A330GN34</accession>
<keyword evidence="6" id="KW-0143">Chaperone</keyword>
<evidence type="ECO:0000256" key="9">
    <source>
        <dbReference type="PROSITE-ProRule" id="PRU00277"/>
    </source>
</evidence>
<dbReference type="Proteomes" id="UP000251956">
    <property type="component" value="Unassembled WGS sequence"/>
</dbReference>